<dbReference type="SUPFAM" id="SSF53335">
    <property type="entry name" value="S-adenosyl-L-methionine-dependent methyltransferases"/>
    <property type="match status" value="1"/>
</dbReference>
<proteinExistence type="predicted"/>
<accession>A0A3L8P3H7</accession>
<dbReference type="InterPro" id="IPR029063">
    <property type="entry name" value="SAM-dependent_MTases_sf"/>
</dbReference>
<dbReference type="EMBL" id="RDBE01000007">
    <property type="protein sequence ID" value="RLV49079.1"/>
    <property type="molecule type" value="Genomic_DNA"/>
</dbReference>
<dbReference type="CDD" id="cd02440">
    <property type="entry name" value="AdoMet_MTases"/>
    <property type="match status" value="1"/>
</dbReference>
<sequence>MNRCSPGALFAAALRGHDVELLEEAAPSRPLAAWRWMHATASDQVVLEACEGTTLDVGCGPGRMAAELTGRGVPALGIDVVPEAVAQTRARGATALERDVFDPVPGSWRTVLLADGNIGIGGDPVRLLGRAADLLEPGGKVVADLAAAGLASGVRTHWLSGRGMVSTPFTWAVVGPGEIALLAHRVGLSLERIERSGDRCFAVLRKSDDGAASTA</sequence>
<feature type="domain" description="Methyltransferase" evidence="1">
    <location>
        <begin position="55"/>
        <end position="139"/>
    </location>
</feature>
<keyword evidence="3" id="KW-1185">Reference proteome</keyword>
<dbReference type="OrthoDB" id="4484556at2"/>
<dbReference type="Pfam" id="PF13649">
    <property type="entry name" value="Methyltransf_25"/>
    <property type="match status" value="1"/>
</dbReference>
<dbReference type="RefSeq" id="WP_121806183.1">
    <property type="nucleotide sequence ID" value="NZ_RDBE01000007.1"/>
</dbReference>
<dbReference type="GO" id="GO:0032259">
    <property type="term" value="P:methylation"/>
    <property type="evidence" value="ECO:0007669"/>
    <property type="project" value="UniProtKB-KW"/>
</dbReference>
<evidence type="ECO:0000313" key="2">
    <source>
        <dbReference type="EMBL" id="RLV49079.1"/>
    </source>
</evidence>
<gene>
    <name evidence="2" type="ORF">D9V37_10925</name>
</gene>
<dbReference type="Proteomes" id="UP000281708">
    <property type="component" value="Unassembled WGS sequence"/>
</dbReference>
<dbReference type="Gene3D" id="3.40.50.150">
    <property type="entry name" value="Vaccinia Virus protein VP39"/>
    <property type="match status" value="1"/>
</dbReference>
<dbReference type="InterPro" id="IPR041698">
    <property type="entry name" value="Methyltransf_25"/>
</dbReference>
<keyword evidence="2" id="KW-0489">Methyltransferase</keyword>
<organism evidence="2 3">
    <name type="scientific">Nocardioides mangrovicus</name>
    <dbReference type="NCBI Taxonomy" id="2478913"/>
    <lineage>
        <taxon>Bacteria</taxon>
        <taxon>Bacillati</taxon>
        <taxon>Actinomycetota</taxon>
        <taxon>Actinomycetes</taxon>
        <taxon>Propionibacteriales</taxon>
        <taxon>Nocardioidaceae</taxon>
        <taxon>Nocardioides</taxon>
    </lineage>
</organism>
<reference evidence="2 3" key="1">
    <citation type="submission" date="2018-10" db="EMBL/GenBank/DDBJ databases">
        <title>Marmoricola sp. 4Q3S-7 whole genome shotgun sequence.</title>
        <authorList>
            <person name="Li F."/>
        </authorList>
    </citation>
    <scope>NUCLEOTIDE SEQUENCE [LARGE SCALE GENOMIC DNA]</scope>
    <source>
        <strain evidence="2 3">4Q3S-7</strain>
    </source>
</reference>
<evidence type="ECO:0000259" key="1">
    <source>
        <dbReference type="Pfam" id="PF13649"/>
    </source>
</evidence>
<protein>
    <submittedName>
        <fullName evidence="2">Methyltransferase domain-containing protein</fullName>
    </submittedName>
</protein>
<keyword evidence="2" id="KW-0808">Transferase</keyword>
<comment type="caution">
    <text evidence="2">The sequence shown here is derived from an EMBL/GenBank/DDBJ whole genome shotgun (WGS) entry which is preliminary data.</text>
</comment>
<dbReference type="AlphaFoldDB" id="A0A3L8P3H7"/>
<evidence type="ECO:0000313" key="3">
    <source>
        <dbReference type="Proteomes" id="UP000281708"/>
    </source>
</evidence>
<dbReference type="GO" id="GO:0008168">
    <property type="term" value="F:methyltransferase activity"/>
    <property type="evidence" value="ECO:0007669"/>
    <property type="project" value="UniProtKB-KW"/>
</dbReference>
<name>A0A3L8P3H7_9ACTN</name>